<feature type="signal peptide" evidence="12">
    <location>
        <begin position="1"/>
        <end position="26"/>
    </location>
</feature>
<dbReference type="InterPro" id="IPR044231">
    <property type="entry name" value="SP1/SPL1"/>
</dbReference>
<dbReference type="GO" id="GO:0008270">
    <property type="term" value="F:zinc ion binding"/>
    <property type="evidence" value="ECO:0007669"/>
    <property type="project" value="UniProtKB-KW"/>
</dbReference>
<evidence type="ECO:0000256" key="2">
    <source>
        <dbReference type="ARBA" id="ARBA00004141"/>
    </source>
</evidence>
<dbReference type="GO" id="GO:0061630">
    <property type="term" value="F:ubiquitin protein ligase activity"/>
    <property type="evidence" value="ECO:0007669"/>
    <property type="project" value="UniProtKB-EC"/>
</dbReference>
<evidence type="ECO:0000256" key="11">
    <source>
        <dbReference type="ARBA" id="ARBA00023136"/>
    </source>
</evidence>
<evidence type="ECO:0000256" key="7">
    <source>
        <dbReference type="ARBA" id="ARBA00022771"/>
    </source>
</evidence>
<dbReference type="GO" id="GO:0016020">
    <property type="term" value="C:membrane"/>
    <property type="evidence" value="ECO:0007669"/>
    <property type="project" value="UniProtKB-SubCell"/>
</dbReference>
<keyword evidence="4" id="KW-0808">Transferase</keyword>
<keyword evidence="9" id="KW-0862">Zinc</keyword>
<dbReference type="InterPro" id="IPR022170">
    <property type="entry name" value="MUL1-like"/>
</dbReference>
<keyword evidence="5" id="KW-0812">Transmembrane</keyword>
<comment type="catalytic activity">
    <reaction evidence="1">
        <text>S-ubiquitinyl-[E2 ubiquitin-conjugating enzyme]-L-cysteine + [acceptor protein]-L-lysine = [E2 ubiquitin-conjugating enzyme]-L-cysteine + N(6)-ubiquitinyl-[acceptor protein]-L-lysine.</text>
        <dbReference type="EC" id="2.3.2.27"/>
    </reaction>
</comment>
<sequence>MAMVPWRGVGCCLSAAALYLLGRTSGRDVDILKSVNRVNQLRELAQLLDEEIFPLVVAISGRVGSETPISCEFSGLRGVIIEETAEQHFLKHSDAGSWIQDSALMQSRSNEVPWYLDDGTGRVRVVGAQGATGFVLPVGSEAFEESVGYLYAEHRDYVQV</sequence>
<feature type="domain" description="E3 Ubiquitin ligase MUL1-like" evidence="13">
    <location>
        <begin position="87"/>
        <end position="148"/>
    </location>
</feature>
<evidence type="ECO:0000259" key="13">
    <source>
        <dbReference type="Pfam" id="PF12483"/>
    </source>
</evidence>
<evidence type="ECO:0000313" key="14">
    <source>
        <dbReference type="EMBL" id="AFK47830.1"/>
    </source>
</evidence>
<accession>I3T5N8</accession>
<keyword evidence="6" id="KW-0479">Metal-binding</keyword>
<keyword evidence="11" id="KW-0472">Membrane</keyword>
<evidence type="ECO:0000256" key="3">
    <source>
        <dbReference type="ARBA" id="ARBA00012483"/>
    </source>
</evidence>
<evidence type="ECO:0000256" key="9">
    <source>
        <dbReference type="ARBA" id="ARBA00022833"/>
    </source>
</evidence>
<protein>
    <recommendedName>
        <fullName evidence="3">RING-type E3 ubiquitin transferase</fullName>
        <ecNumber evidence="3">2.3.2.27</ecNumber>
    </recommendedName>
</protein>
<keyword evidence="8" id="KW-0833">Ubl conjugation pathway</keyword>
<evidence type="ECO:0000256" key="8">
    <source>
        <dbReference type="ARBA" id="ARBA00022786"/>
    </source>
</evidence>
<dbReference type="Pfam" id="PF12483">
    <property type="entry name" value="GIDE"/>
    <property type="match status" value="1"/>
</dbReference>
<dbReference type="EC" id="2.3.2.27" evidence="3"/>
<evidence type="ECO:0000256" key="4">
    <source>
        <dbReference type="ARBA" id="ARBA00022679"/>
    </source>
</evidence>
<dbReference type="PANTHER" id="PTHR47568:SF2">
    <property type="entry name" value="E3 UBIQUITIN-PROTEIN LIGASE SP1-RELATED"/>
    <property type="match status" value="1"/>
</dbReference>
<evidence type="ECO:0000256" key="1">
    <source>
        <dbReference type="ARBA" id="ARBA00000900"/>
    </source>
</evidence>
<evidence type="ECO:0000256" key="12">
    <source>
        <dbReference type="SAM" id="SignalP"/>
    </source>
</evidence>
<feature type="chain" id="PRO_5003679268" description="RING-type E3 ubiquitin transferase" evidence="12">
    <location>
        <begin position="27"/>
        <end position="160"/>
    </location>
</feature>
<dbReference type="GO" id="GO:0016567">
    <property type="term" value="P:protein ubiquitination"/>
    <property type="evidence" value="ECO:0007669"/>
    <property type="project" value="InterPro"/>
</dbReference>
<comment type="subcellular location">
    <subcellularLocation>
        <location evidence="2">Membrane</location>
        <topology evidence="2">Multi-pass membrane protein</topology>
    </subcellularLocation>
</comment>
<evidence type="ECO:0000256" key="10">
    <source>
        <dbReference type="ARBA" id="ARBA00022989"/>
    </source>
</evidence>
<evidence type="ECO:0000256" key="6">
    <source>
        <dbReference type="ARBA" id="ARBA00022723"/>
    </source>
</evidence>
<dbReference type="PANTHER" id="PTHR47568">
    <property type="match status" value="1"/>
</dbReference>
<dbReference type="EMBL" id="BT148036">
    <property type="protein sequence ID" value="AFK47830.1"/>
    <property type="molecule type" value="mRNA"/>
</dbReference>
<proteinExistence type="evidence at transcript level"/>
<keyword evidence="10" id="KW-1133">Transmembrane helix</keyword>
<name>I3T5N8_MEDTR</name>
<keyword evidence="12" id="KW-0732">Signal</keyword>
<organism evidence="14">
    <name type="scientific">Medicago truncatula</name>
    <name type="common">Barrel medic</name>
    <name type="synonym">Medicago tribuloides</name>
    <dbReference type="NCBI Taxonomy" id="3880"/>
    <lineage>
        <taxon>Eukaryota</taxon>
        <taxon>Viridiplantae</taxon>
        <taxon>Streptophyta</taxon>
        <taxon>Embryophyta</taxon>
        <taxon>Tracheophyta</taxon>
        <taxon>Spermatophyta</taxon>
        <taxon>Magnoliopsida</taxon>
        <taxon>eudicotyledons</taxon>
        <taxon>Gunneridae</taxon>
        <taxon>Pentapetalae</taxon>
        <taxon>rosids</taxon>
        <taxon>fabids</taxon>
        <taxon>Fabales</taxon>
        <taxon>Fabaceae</taxon>
        <taxon>Papilionoideae</taxon>
        <taxon>50 kb inversion clade</taxon>
        <taxon>NPAAA clade</taxon>
        <taxon>Hologalegina</taxon>
        <taxon>IRL clade</taxon>
        <taxon>Trifolieae</taxon>
        <taxon>Medicago</taxon>
    </lineage>
</organism>
<keyword evidence="7" id="KW-0863">Zinc-finger</keyword>
<reference evidence="14" key="1">
    <citation type="submission" date="2012-05" db="EMBL/GenBank/DDBJ databases">
        <authorList>
            <person name="Krishnakumar V."/>
            <person name="Cheung F."/>
            <person name="Xiao Y."/>
            <person name="Chan A."/>
            <person name="Moskal W.A."/>
            <person name="Town C.D."/>
        </authorList>
    </citation>
    <scope>NUCLEOTIDE SEQUENCE</scope>
</reference>
<evidence type="ECO:0000256" key="5">
    <source>
        <dbReference type="ARBA" id="ARBA00022692"/>
    </source>
</evidence>
<dbReference type="AlphaFoldDB" id="I3T5N8"/>